<sequence length="82" mass="9630">MDNWLWGRESRTDDYFHYGIADSGKHELIPAQYESLHVFEAHKTGKLFVLCEQLNGPKTYYDIEEEERKIRLIKRGGLGTID</sequence>
<dbReference type="EMBL" id="AP027268">
    <property type="protein sequence ID" value="BDW93641.1"/>
    <property type="molecule type" value="Genomic_DNA"/>
</dbReference>
<name>A0AA48HSM7_9FLAO</name>
<evidence type="ECO:0000313" key="2">
    <source>
        <dbReference type="Proteomes" id="UP001330184"/>
    </source>
</evidence>
<dbReference type="RefSeq" id="WP_338194318.1">
    <property type="nucleotide sequence ID" value="NZ_AP027268.1"/>
</dbReference>
<accession>A0AA48HSM7</accession>
<proteinExistence type="predicted"/>
<dbReference type="Proteomes" id="UP001330184">
    <property type="component" value="Chromosome"/>
</dbReference>
<reference evidence="1 2" key="1">
    <citation type="submission" date="2023-01" db="EMBL/GenBank/DDBJ databases">
        <title>Complete genome sequence of Muricauda aquimarina strain IFOP_LL357.</title>
        <authorList>
            <person name="Gajardo G."/>
            <person name="Ueki S."/>
            <person name="Maruyama F."/>
        </authorList>
    </citation>
    <scope>NUCLEOTIDE SEQUENCE [LARGE SCALE GENOMIC DNA]</scope>
    <source>
        <strain evidence="1 2">IFOP_LL357</strain>
    </source>
</reference>
<evidence type="ECO:0000313" key="1">
    <source>
        <dbReference type="EMBL" id="BDW93641.1"/>
    </source>
</evidence>
<dbReference type="AlphaFoldDB" id="A0AA48HSM7"/>
<gene>
    <name evidence="1" type="ORF">MACH07_24730</name>
</gene>
<protein>
    <submittedName>
        <fullName evidence="1">Uncharacterized protein</fullName>
    </submittedName>
</protein>
<organism evidence="1 2">
    <name type="scientific">Flagellimonas marinaquae</name>
    <dbReference type="NCBI Taxonomy" id="254955"/>
    <lineage>
        <taxon>Bacteria</taxon>
        <taxon>Pseudomonadati</taxon>
        <taxon>Bacteroidota</taxon>
        <taxon>Flavobacteriia</taxon>
        <taxon>Flavobacteriales</taxon>
        <taxon>Flavobacteriaceae</taxon>
        <taxon>Flagellimonas</taxon>
    </lineage>
</organism>
<keyword evidence="2" id="KW-1185">Reference proteome</keyword>